<evidence type="ECO:0000313" key="2">
    <source>
        <dbReference type="Proteomes" id="UP000836387"/>
    </source>
</evidence>
<reference evidence="1" key="1">
    <citation type="submission" date="2020-04" db="EMBL/GenBank/DDBJ databases">
        <authorList>
            <person name="Broberg M."/>
        </authorList>
    </citation>
    <scope>NUCLEOTIDE SEQUENCE</scope>
</reference>
<evidence type="ECO:0000313" key="1">
    <source>
        <dbReference type="EMBL" id="CAG9948494.1"/>
    </source>
</evidence>
<comment type="caution">
    <text evidence="1">The sequence shown here is derived from an EMBL/GenBank/DDBJ whole genome shotgun (WGS) entry which is preliminary data.</text>
</comment>
<keyword evidence="2" id="KW-1185">Reference proteome</keyword>
<dbReference type="Proteomes" id="UP000836387">
    <property type="component" value="Unassembled WGS sequence"/>
</dbReference>
<proteinExistence type="predicted"/>
<reference evidence="1" key="2">
    <citation type="submission" date="2021-10" db="EMBL/GenBank/DDBJ databases">
        <authorList>
            <person name="Piombo E."/>
        </authorList>
    </citation>
    <scope>NUCLEOTIDE SEQUENCE</scope>
</reference>
<organism evidence="1 2">
    <name type="scientific">Clonostachys rosea f. rosea IK726</name>
    <dbReference type="NCBI Taxonomy" id="1349383"/>
    <lineage>
        <taxon>Eukaryota</taxon>
        <taxon>Fungi</taxon>
        <taxon>Dikarya</taxon>
        <taxon>Ascomycota</taxon>
        <taxon>Pezizomycotina</taxon>
        <taxon>Sordariomycetes</taxon>
        <taxon>Hypocreomycetidae</taxon>
        <taxon>Hypocreales</taxon>
        <taxon>Bionectriaceae</taxon>
        <taxon>Clonostachys</taxon>
    </lineage>
</organism>
<sequence>MYHAPTDARRWQRQLIPSSIHTLLALKVIIEVRHFATNVPSAPSIPMRTSMADHNALTTGIQLPFQPKPHVRLIDADPPNASRLMTNTVLLC</sequence>
<dbReference type="EMBL" id="CADEHS020000024">
    <property type="protein sequence ID" value="CAG9948494.1"/>
    <property type="molecule type" value="Genomic_DNA"/>
</dbReference>
<gene>
    <name evidence="1" type="ORF">CRV2_00014033</name>
</gene>
<protein>
    <submittedName>
        <fullName evidence="1">Uncharacterized protein</fullName>
    </submittedName>
</protein>
<name>A0ACA9U642_BIOOC</name>
<accession>A0ACA9U642</accession>